<dbReference type="PANTHER" id="PTHR10587">
    <property type="entry name" value="GLYCOSYL TRANSFERASE-RELATED"/>
    <property type="match status" value="1"/>
</dbReference>
<dbReference type="InterPro" id="IPR050248">
    <property type="entry name" value="Polysacc_deacetylase_ArnD"/>
</dbReference>
<evidence type="ECO:0000313" key="3">
    <source>
        <dbReference type="EMBL" id="NHC15708.1"/>
    </source>
</evidence>
<name>A0ABX0H2Q8_9ACTN</name>
<dbReference type="Pfam" id="PF01522">
    <property type="entry name" value="Polysacc_deac_1"/>
    <property type="match status" value="1"/>
</dbReference>
<proteinExistence type="predicted"/>
<feature type="domain" description="NodB homology" evidence="2">
    <location>
        <begin position="34"/>
        <end position="217"/>
    </location>
</feature>
<dbReference type="SUPFAM" id="SSF88713">
    <property type="entry name" value="Glycoside hydrolase/deacetylase"/>
    <property type="match status" value="1"/>
</dbReference>
<protein>
    <submittedName>
        <fullName evidence="3">Polysaccharide deacetylase family protein</fullName>
    </submittedName>
</protein>
<accession>A0ABX0H2Q8</accession>
<dbReference type="InterPro" id="IPR011330">
    <property type="entry name" value="Glyco_hydro/deAcase_b/a-brl"/>
</dbReference>
<feature type="chain" id="PRO_5045853554" evidence="1">
    <location>
        <begin position="27"/>
        <end position="352"/>
    </location>
</feature>
<gene>
    <name evidence="3" type="ORF">G9H71_18150</name>
</gene>
<evidence type="ECO:0000256" key="1">
    <source>
        <dbReference type="SAM" id="SignalP"/>
    </source>
</evidence>
<dbReference type="CDD" id="cd10917">
    <property type="entry name" value="CE4_NodB_like_6s_7s"/>
    <property type="match status" value="1"/>
</dbReference>
<reference evidence="3 4" key="1">
    <citation type="submission" date="2020-03" db="EMBL/GenBank/DDBJ databases">
        <title>Two novel Motilibacter sp.</title>
        <authorList>
            <person name="Liu S."/>
        </authorList>
    </citation>
    <scope>NUCLEOTIDE SEQUENCE [LARGE SCALE GENOMIC DNA]</scope>
    <source>
        <strain evidence="3 4">E257</strain>
    </source>
</reference>
<evidence type="ECO:0000313" key="4">
    <source>
        <dbReference type="Proteomes" id="UP000800981"/>
    </source>
</evidence>
<keyword evidence="1" id="KW-0732">Signal</keyword>
<dbReference type="RefSeq" id="WP_166284201.1">
    <property type="nucleotide sequence ID" value="NZ_JAANNP010000048.1"/>
</dbReference>
<dbReference type="Gene3D" id="3.20.20.370">
    <property type="entry name" value="Glycoside hydrolase/deacetylase"/>
    <property type="match status" value="1"/>
</dbReference>
<organism evidence="3 4">
    <name type="scientific">Motilibacter deserti</name>
    <dbReference type="NCBI Taxonomy" id="2714956"/>
    <lineage>
        <taxon>Bacteria</taxon>
        <taxon>Bacillati</taxon>
        <taxon>Actinomycetota</taxon>
        <taxon>Actinomycetes</taxon>
        <taxon>Motilibacterales</taxon>
        <taxon>Motilibacteraceae</taxon>
        <taxon>Motilibacter</taxon>
    </lineage>
</organism>
<evidence type="ECO:0000259" key="2">
    <source>
        <dbReference type="PROSITE" id="PS51677"/>
    </source>
</evidence>
<sequence length="352" mass="36882">MRKHGVALACTLAVGGLLAAPAPAQAVDESCPSGTVALSFDDGPSYFRPQTLRTLREKLVPATFLDIGMRVAANPHIARFEVREGHTVLNHTYRHDNLGQLSAADVRREILAADQVLREVGALPFRGVRAPFGGSSATSRAVIAELGYVNVGANAGGNDFQPTTPAATIRDAILNSLADGRILLMHDGPIDTPAGTAVQEALPQVIDGVRARGYCFGAVSPAVQVVPARLRPSGQPIPSIVNPVPFRPIVFAGNPPLSPPQPYAVVSGVSVRYFSVDLADVVAAGGVVGSLRRDLEDLVDTAETAQLRGQLEAQRAALQSIRSAVEGAAPSKLSSAGRTQLLTLVDRMLASF</sequence>
<comment type="caution">
    <text evidence="3">The sequence shown here is derived from an EMBL/GenBank/DDBJ whole genome shotgun (WGS) entry which is preliminary data.</text>
</comment>
<keyword evidence="4" id="KW-1185">Reference proteome</keyword>
<dbReference type="PROSITE" id="PS51677">
    <property type="entry name" value="NODB"/>
    <property type="match status" value="1"/>
</dbReference>
<dbReference type="Proteomes" id="UP000800981">
    <property type="component" value="Unassembled WGS sequence"/>
</dbReference>
<dbReference type="InterPro" id="IPR002509">
    <property type="entry name" value="NODB_dom"/>
</dbReference>
<feature type="signal peptide" evidence="1">
    <location>
        <begin position="1"/>
        <end position="26"/>
    </location>
</feature>
<dbReference type="EMBL" id="JAANNP010000048">
    <property type="protein sequence ID" value="NHC15708.1"/>
    <property type="molecule type" value="Genomic_DNA"/>
</dbReference>